<dbReference type="Proteomes" id="UP000092716">
    <property type="component" value="Chromosome 2"/>
</dbReference>
<dbReference type="PANTHER" id="PTHR46009">
    <property type="entry name" value="VACUOLAR PROTEIN SORTING-ASSOCIATED PROTEIN VTA1 HOMOLOG"/>
    <property type="match status" value="1"/>
</dbReference>
<evidence type="ECO:0000256" key="3">
    <source>
        <dbReference type="ARBA" id="ARBA00007895"/>
    </source>
</evidence>
<keyword evidence="6" id="KW-0967">Endosome</keyword>
<comment type="subcellular location">
    <subcellularLocation>
        <location evidence="2">Cytoplasm</location>
    </subcellularLocation>
    <subcellularLocation>
        <location evidence="1">Endosome membrane</location>
        <topology evidence="1">Peripheral membrane protein</topology>
    </subcellularLocation>
</comment>
<evidence type="ECO:0000256" key="9">
    <source>
        <dbReference type="SAM" id="MobiDB-lite"/>
    </source>
</evidence>
<dbReference type="InterPro" id="IPR044538">
    <property type="entry name" value="Vta1-like"/>
</dbReference>
<evidence type="ECO:0000313" key="12">
    <source>
        <dbReference type="EMBL" id="ANQ05956.1"/>
    </source>
</evidence>
<evidence type="ECO:0000256" key="1">
    <source>
        <dbReference type="ARBA" id="ARBA00004481"/>
    </source>
</evidence>
<feature type="domain" description="Vta1 C-terminal" evidence="11">
    <location>
        <begin position="235"/>
        <end position="263"/>
    </location>
</feature>
<dbReference type="Pfam" id="PF04652">
    <property type="entry name" value="Vta1"/>
    <property type="match status" value="1"/>
</dbReference>
<dbReference type="GeneID" id="30907010"/>
<keyword evidence="4" id="KW-0813">Transport</keyword>
<accession>A0A1B1DT27</accession>
<keyword evidence="8" id="KW-0472">Membrane</keyword>
<dbReference type="AlphaFoldDB" id="A0A1B1DT27"/>
<dbReference type="Pfam" id="PF18097">
    <property type="entry name" value="Vta1_C"/>
    <property type="match status" value="1"/>
</dbReference>
<evidence type="ECO:0000256" key="2">
    <source>
        <dbReference type="ARBA" id="ARBA00004496"/>
    </source>
</evidence>
<organism evidence="12 13">
    <name type="scientific">Plasmodium coatneyi</name>
    <dbReference type="NCBI Taxonomy" id="208452"/>
    <lineage>
        <taxon>Eukaryota</taxon>
        <taxon>Sar</taxon>
        <taxon>Alveolata</taxon>
        <taxon>Apicomplexa</taxon>
        <taxon>Aconoidasida</taxon>
        <taxon>Haemosporida</taxon>
        <taxon>Plasmodiidae</taxon>
        <taxon>Plasmodium</taxon>
    </lineage>
</organism>
<name>A0A1B1DT27_9APIC</name>
<dbReference type="InterPro" id="IPR023175">
    <property type="entry name" value="Vta1/CALS_N_sf"/>
</dbReference>
<dbReference type="Gene3D" id="1.20.5.420">
    <property type="entry name" value="Immunoglobulin FC, subunit C"/>
    <property type="match status" value="1"/>
</dbReference>
<comment type="similarity">
    <text evidence="3">Belongs to the VTA1 family.</text>
</comment>
<evidence type="ECO:0000259" key="11">
    <source>
        <dbReference type="Pfam" id="PF18097"/>
    </source>
</evidence>
<dbReference type="PANTHER" id="PTHR46009:SF1">
    <property type="entry name" value="VACUOLAR PROTEIN SORTING-ASSOCIATED PROTEIN VTA1 HOMOLOG"/>
    <property type="match status" value="1"/>
</dbReference>
<evidence type="ECO:0000256" key="8">
    <source>
        <dbReference type="ARBA" id="ARBA00023136"/>
    </source>
</evidence>
<dbReference type="Gene3D" id="1.25.40.270">
    <property type="entry name" value="Vacuolar protein sorting-associated protein vta1"/>
    <property type="match status" value="1"/>
</dbReference>
<dbReference type="GO" id="GO:0010008">
    <property type="term" value="C:endosome membrane"/>
    <property type="evidence" value="ECO:0007669"/>
    <property type="project" value="UniProtKB-SubCell"/>
</dbReference>
<dbReference type="InterPro" id="IPR041212">
    <property type="entry name" value="Vta1_C"/>
</dbReference>
<dbReference type="GO" id="GO:0032511">
    <property type="term" value="P:late endosome to vacuole transport via multivesicular body sorting pathway"/>
    <property type="evidence" value="ECO:0007669"/>
    <property type="project" value="InterPro"/>
</dbReference>
<dbReference type="GO" id="GO:0005771">
    <property type="term" value="C:multivesicular body"/>
    <property type="evidence" value="ECO:0007669"/>
    <property type="project" value="TreeGrafter"/>
</dbReference>
<dbReference type="KEGG" id="pcot:PCOAH_00002900"/>
<sequence>MEAQGEQDGGRGKKISMKSIQFIWKKAQELEKDHLLVSFLCTLYIVEELNDYVKSNSTDIEAKNVFLQCLDKAEHIRSSLDAVDYTKLADFCKKLFLAADRHDRQAEITKKTLQMFFTSQIFYEILNHFQKLNEDEKKKYLYAKYKTVYLKKCFDNGIKPEPGSPRNEGDQTPSPGVPVDEGAPDWGEMHQGEQNEQTTQKDYTENCDRLRDMQKFEFEAYKAQQNGVDFAASLKHAQYAVNALLFEDLDTAKRELRIALSHLEQ</sequence>
<dbReference type="InterPro" id="IPR039431">
    <property type="entry name" value="Vta1/CALS_N"/>
</dbReference>
<evidence type="ECO:0000259" key="10">
    <source>
        <dbReference type="Pfam" id="PF04652"/>
    </source>
</evidence>
<keyword evidence="13" id="KW-1185">Reference proteome</keyword>
<evidence type="ECO:0000256" key="7">
    <source>
        <dbReference type="ARBA" id="ARBA00022927"/>
    </source>
</evidence>
<evidence type="ECO:0000313" key="13">
    <source>
        <dbReference type="Proteomes" id="UP000092716"/>
    </source>
</evidence>
<reference evidence="13" key="1">
    <citation type="submission" date="2016-06" db="EMBL/GenBank/DDBJ databases">
        <title>First high quality genome sequence of Plasmodium coatneyi using continuous long reads from single molecule, real-time sequencing.</title>
        <authorList>
            <person name="Chien J.-T."/>
            <person name="Pakala S.B."/>
            <person name="Geraldo J.A."/>
            <person name="Lapp S.A."/>
            <person name="Barnwell J.W."/>
            <person name="Kissinger J.C."/>
            <person name="Galinski M.R."/>
            <person name="Humphrey J.C."/>
        </authorList>
    </citation>
    <scope>NUCLEOTIDE SEQUENCE [LARGE SCALE GENOMIC DNA]</scope>
    <source>
        <strain evidence="13">Hackeri</strain>
    </source>
</reference>
<keyword evidence="5" id="KW-0963">Cytoplasm</keyword>
<evidence type="ECO:0000256" key="4">
    <source>
        <dbReference type="ARBA" id="ARBA00022448"/>
    </source>
</evidence>
<evidence type="ECO:0008006" key="14">
    <source>
        <dbReference type="Google" id="ProtNLM"/>
    </source>
</evidence>
<protein>
    <recommendedName>
        <fullName evidence="14">Vacuolar protein sorting-associated protein VTA1</fullName>
    </recommendedName>
</protein>
<gene>
    <name evidence="12" type="ORF">PCOAH_00002900</name>
</gene>
<feature type="region of interest" description="Disordered" evidence="9">
    <location>
        <begin position="159"/>
        <end position="201"/>
    </location>
</feature>
<dbReference type="RefSeq" id="XP_019912651.1">
    <property type="nucleotide sequence ID" value="XM_020057105.1"/>
</dbReference>
<dbReference type="VEuPathDB" id="PlasmoDB:PCOAH_00002900"/>
<evidence type="ECO:0000256" key="5">
    <source>
        <dbReference type="ARBA" id="ARBA00022490"/>
    </source>
</evidence>
<dbReference type="GO" id="GO:0015031">
    <property type="term" value="P:protein transport"/>
    <property type="evidence" value="ECO:0007669"/>
    <property type="project" value="UniProtKB-KW"/>
</dbReference>
<dbReference type="OrthoDB" id="391137at2759"/>
<feature type="domain" description="Vta1/callose synthase N-terminal" evidence="10">
    <location>
        <begin position="20"/>
        <end position="155"/>
    </location>
</feature>
<dbReference type="EMBL" id="CP016240">
    <property type="protein sequence ID" value="ANQ05956.1"/>
    <property type="molecule type" value="Genomic_DNA"/>
</dbReference>
<evidence type="ECO:0000256" key="6">
    <source>
        <dbReference type="ARBA" id="ARBA00022753"/>
    </source>
</evidence>
<keyword evidence="7" id="KW-0653">Protein transport</keyword>
<proteinExistence type="inferred from homology"/>